<dbReference type="AlphaFoldDB" id="A0A0E9U2H6"/>
<sequence length="64" mass="7094">MRDPADCMPSITQKTGAAILLTHKIKIVSSTISATIRLLTQAMEILKNFLINQSSMLTKVSQYQ</sequence>
<accession>A0A0E9U2H6</accession>
<name>A0A0E9U2H6_ANGAN</name>
<evidence type="ECO:0000313" key="1">
    <source>
        <dbReference type="EMBL" id="JAH60114.1"/>
    </source>
</evidence>
<protein>
    <submittedName>
        <fullName evidence="1">Uncharacterized protein</fullName>
    </submittedName>
</protein>
<reference evidence="1" key="1">
    <citation type="submission" date="2014-11" db="EMBL/GenBank/DDBJ databases">
        <authorList>
            <person name="Amaro Gonzalez C."/>
        </authorList>
    </citation>
    <scope>NUCLEOTIDE SEQUENCE</scope>
</reference>
<dbReference type="EMBL" id="GBXM01048463">
    <property type="protein sequence ID" value="JAH60114.1"/>
    <property type="molecule type" value="Transcribed_RNA"/>
</dbReference>
<organism evidence="1">
    <name type="scientific">Anguilla anguilla</name>
    <name type="common">European freshwater eel</name>
    <name type="synonym">Muraena anguilla</name>
    <dbReference type="NCBI Taxonomy" id="7936"/>
    <lineage>
        <taxon>Eukaryota</taxon>
        <taxon>Metazoa</taxon>
        <taxon>Chordata</taxon>
        <taxon>Craniata</taxon>
        <taxon>Vertebrata</taxon>
        <taxon>Euteleostomi</taxon>
        <taxon>Actinopterygii</taxon>
        <taxon>Neopterygii</taxon>
        <taxon>Teleostei</taxon>
        <taxon>Anguilliformes</taxon>
        <taxon>Anguillidae</taxon>
        <taxon>Anguilla</taxon>
    </lineage>
</organism>
<reference evidence="1" key="2">
    <citation type="journal article" date="2015" name="Fish Shellfish Immunol.">
        <title>Early steps in the European eel (Anguilla anguilla)-Vibrio vulnificus interaction in the gills: Role of the RtxA13 toxin.</title>
        <authorList>
            <person name="Callol A."/>
            <person name="Pajuelo D."/>
            <person name="Ebbesson L."/>
            <person name="Teles M."/>
            <person name="MacKenzie S."/>
            <person name="Amaro C."/>
        </authorList>
    </citation>
    <scope>NUCLEOTIDE SEQUENCE</scope>
</reference>
<proteinExistence type="predicted"/>